<dbReference type="PANTHER" id="PTHR42673">
    <property type="entry name" value="MALEYLACETOACETATE ISOMERASE"/>
    <property type="match status" value="1"/>
</dbReference>
<feature type="domain" description="GST N-terminal" evidence="1">
    <location>
        <begin position="1"/>
        <end position="82"/>
    </location>
</feature>
<gene>
    <name evidence="2" type="ORF">HNP60_002826</name>
</gene>
<dbReference type="Pfam" id="PF13409">
    <property type="entry name" value="GST_N_2"/>
    <property type="match status" value="1"/>
</dbReference>
<keyword evidence="3" id="KW-1185">Reference proteome</keyword>
<dbReference type="PROSITE" id="PS50404">
    <property type="entry name" value="GST_NTER"/>
    <property type="match status" value="1"/>
</dbReference>
<protein>
    <submittedName>
        <fullName evidence="2">Glutathione S-transferase</fullName>
    </submittedName>
</protein>
<dbReference type="CDD" id="cd03049">
    <property type="entry name" value="GST_N_3"/>
    <property type="match status" value="1"/>
</dbReference>
<evidence type="ECO:0000313" key="2">
    <source>
        <dbReference type="EMBL" id="MBB5986852.1"/>
    </source>
</evidence>
<dbReference type="Gene3D" id="3.40.30.10">
    <property type="entry name" value="Glutaredoxin"/>
    <property type="match status" value="1"/>
</dbReference>
<dbReference type="SUPFAM" id="SSF47616">
    <property type="entry name" value="GST C-terminal domain-like"/>
    <property type="match status" value="1"/>
</dbReference>
<dbReference type="CDD" id="cd03205">
    <property type="entry name" value="GST_C_6"/>
    <property type="match status" value="1"/>
</dbReference>
<dbReference type="Pfam" id="PF13410">
    <property type="entry name" value="GST_C_2"/>
    <property type="match status" value="1"/>
</dbReference>
<sequence>MKLHWGKMSPFARKVMVTAHETGTDGRIELIDTRVDMASVNPQVQLANPLSKVPTLLLDDGTALYDSRVICEYLDSLAPEPVLFPQGAARWEALRLHALGDGIMDALILWRQERLKPEERRTPAWMDAFADKLAVALDQLEREAAQLSAAPFHIGHAALGCALGYLDARFDDLNWRNGHDRLADWHAGFEARPSAIATHPAALT</sequence>
<accession>A0ABR6NHU6</accession>
<reference evidence="2 3" key="1">
    <citation type="submission" date="2020-08" db="EMBL/GenBank/DDBJ databases">
        <title>Exploring microbial biodiversity for novel pathways involved in the catabolism of aromatic compounds derived from lignin.</title>
        <authorList>
            <person name="Elkins J."/>
        </authorList>
    </citation>
    <scope>NUCLEOTIDE SEQUENCE [LARGE SCALE GENOMIC DNA]</scope>
    <source>
        <strain evidence="2 3">B1D3A</strain>
    </source>
</reference>
<dbReference type="Gene3D" id="1.20.1050.10">
    <property type="match status" value="1"/>
</dbReference>
<dbReference type="EMBL" id="JACHKA010000001">
    <property type="protein sequence ID" value="MBB5986852.1"/>
    <property type="molecule type" value="Genomic_DNA"/>
</dbReference>
<proteinExistence type="predicted"/>
<dbReference type="RefSeq" id="WP_184154837.1">
    <property type="nucleotide sequence ID" value="NZ_JACHKA010000001.1"/>
</dbReference>
<organism evidence="2 3">
    <name type="scientific">Sphingobium lignivorans</name>
    <dbReference type="NCBI Taxonomy" id="2735886"/>
    <lineage>
        <taxon>Bacteria</taxon>
        <taxon>Pseudomonadati</taxon>
        <taxon>Pseudomonadota</taxon>
        <taxon>Alphaproteobacteria</taxon>
        <taxon>Sphingomonadales</taxon>
        <taxon>Sphingomonadaceae</taxon>
        <taxon>Sphingobium</taxon>
    </lineage>
</organism>
<dbReference type="Proteomes" id="UP001138540">
    <property type="component" value="Unassembled WGS sequence"/>
</dbReference>
<dbReference type="InterPro" id="IPR036249">
    <property type="entry name" value="Thioredoxin-like_sf"/>
</dbReference>
<evidence type="ECO:0000259" key="1">
    <source>
        <dbReference type="PROSITE" id="PS50404"/>
    </source>
</evidence>
<comment type="caution">
    <text evidence="2">The sequence shown here is derived from an EMBL/GenBank/DDBJ whole genome shotgun (WGS) entry which is preliminary data.</text>
</comment>
<evidence type="ECO:0000313" key="3">
    <source>
        <dbReference type="Proteomes" id="UP001138540"/>
    </source>
</evidence>
<dbReference type="InterPro" id="IPR036282">
    <property type="entry name" value="Glutathione-S-Trfase_C_sf"/>
</dbReference>
<dbReference type="SUPFAM" id="SSF52833">
    <property type="entry name" value="Thioredoxin-like"/>
    <property type="match status" value="1"/>
</dbReference>
<dbReference type="InterPro" id="IPR004045">
    <property type="entry name" value="Glutathione_S-Trfase_N"/>
</dbReference>
<name>A0ABR6NHU6_9SPHN</name>
<dbReference type="PANTHER" id="PTHR42673:SF4">
    <property type="entry name" value="MALEYLACETOACETATE ISOMERASE"/>
    <property type="match status" value="1"/>
</dbReference>